<dbReference type="PANTHER" id="PTHR43182">
    <property type="entry name" value="COBALT-PRECORRIN-6B C(15)-METHYLTRANSFERASE (DECARBOXYLATING)"/>
    <property type="match status" value="1"/>
</dbReference>
<name>A0A1G8UB24_9EURY</name>
<dbReference type="InterPro" id="IPR014776">
    <property type="entry name" value="4pyrrole_Mease_sub2"/>
</dbReference>
<dbReference type="InterPro" id="IPR050714">
    <property type="entry name" value="Cobalamin_biosynth_MTase"/>
</dbReference>
<dbReference type="InterPro" id="IPR035996">
    <property type="entry name" value="4pyrrol_Methylase_sf"/>
</dbReference>
<dbReference type="STRING" id="890420.SAMN05216226_104143"/>
<dbReference type="Proteomes" id="UP000198856">
    <property type="component" value="Unassembled WGS sequence"/>
</dbReference>
<dbReference type="InterPro" id="IPR014777">
    <property type="entry name" value="4pyrrole_Mease_sub1"/>
</dbReference>
<protein>
    <submittedName>
        <fullName evidence="8">Precorrin-6Y C5,15-methyltransferase (Decarboxylating)</fullName>
    </submittedName>
</protein>
<dbReference type="Pfam" id="PF00590">
    <property type="entry name" value="TP_methylase"/>
    <property type="match status" value="1"/>
</dbReference>
<dbReference type="InterPro" id="IPR000878">
    <property type="entry name" value="4pyrrol_Mease"/>
</dbReference>
<evidence type="ECO:0000256" key="2">
    <source>
        <dbReference type="ARBA" id="ARBA00022573"/>
    </source>
</evidence>
<gene>
    <name evidence="8" type="ORF">SAMN05216226_104143</name>
</gene>
<dbReference type="UniPathway" id="UPA00148"/>
<dbReference type="GO" id="GO:0032259">
    <property type="term" value="P:methylation"/>
    <property type="evidence" value="ECO:0007669"/>
    <property type="project" value="UniProtKB-KW"/>
</dbReference>
<feature type="domain" description="Tetrapyrrole methylase" evidence="7">
    <location>
        <begin position="23"/>
        <end position="222"/>
    </location>
</feature>
<keyword evidence="9" id="KW-1185">Reference proteome</keyword>
<dbReference type="SUPFAM" id="SSF53790">
    <property type="entry name" value="Tetrapyrrole methylase"/>
    <property type="match status" value="1"/>
</dbReference>
<reference evidence="8 9" key="1">
    <citation type="submission" date="2016-10" db="EMBL/GenBank/DDBJ databases">
        <authorList>
            <person name="de Groot N.N."/>
        </authorList>
    </citation>
    <scope>NUCLEOTIDE SEQUENCE [LARGE SCALE GENOMIC DNA]</scope>
    <source>
        <strain evidence="8 9">IBRC-M10015</strain>
    </source>
</reference>
<keyword evidence="3 8" id="KW-0489">Methyltransferase</keyword>
<evidence type="ECO:0000313" key="9">
    <source>
        <dbReference type="Proteomes" id="UP000198856"/>
    </source>
</evidence>
<comment type="pathway">
    <text evidence="1">Cofactor biosynthesis; adenosylcobalamin biosynthesis.</text>
</comment>
<dbReference type="InterPro" id="IPR012818">
    <property type="entry name" value="CbiE"/>
</dbReference>
<dbReference type="AlphaFoldDB" id="A0A1G8UB24"/>
<keyword evidence="2" id="KW-0169">Cobalamin biosynthesis</keyword>
<evidence type="ECO:0000256" key="1">
    <source>
        <dbReference type="ARBA" id="ARBA00004953"/>
    </source>
</evidence>
<evidence type="ECO:0000256" key="5">
    <source>
        <dbReference type="ARBA" id="ARBA00022691"/>
    </source>
</evidence>
<keyword evidence="4 8" id="KW-0808">Transferase</keyword>
<dbReference type="EMBL" id="FNFC01000004">
    <property type="protein sequence ID" value="SDJ50794.1"/>
    <property type="molecule type" value="Genomic_DNA"/>
</dbReference>
<evidence type="ECO:0000256" key="4">
    <source>
        <dbReference type="ARBA" id="ARBA00022679"/>
    </source>
</evidence>
<sequence length="247" mass="27108">MTPDNPARHAASSPERDQQTEPVYAVGVGPGDEAFLTQRAHHLLSDADIVVGFDTVVDRITDIGDPEILRCSYDNQTARLAEFGERIASGKRGVAVLWGDPNISGYQFLGRVERAVDRPVRVVPGISSVQIAASRSRIPFEHATFASLHRRGDLAGEFDRLADSLARGRHLVVIVRPYDWMPPDIARAILERGVDSETPALVLEELTLPDESIERTTLGELAAVEATAQDRYSDRTILTVRATDTDD</sequence>
<dbReference type="GO" id="GO:0009236">
    <property type="term" value="P:cobalamin biosynthetic process"/>
    <property type="evidence" value="ECO:0007669"/>
    <property type="project" value="UniProtKB-UniPathway"/>
</dbReference>
<dbReference type="NCBIfam" id="NF004457">
    <property type="entry name" value="PRK05787.1-5"/>
    <property type="match status" value="1"/>
</dbReference>
<evidence type="ECO:0000313" key="8">
    <source>
        <dbReference type="EMBL" id="SDJ50794.1"/>
    </source>
</evidence>
<dbReference type="GO" id="GO:0008276">
    <property type="term" value="F:protein methyltransferase activity"/>
    <property type="evidence" value="ECO:0007669"/>
    <property type="project" value="InterPro"/>
</dbReference>
<dbReference type="NCBIfam" id="TIGR02467">
    <property type="entry name" value="CbiE"/>
    <property type="match status" value="1"/>
</dbReference>
<accession>A0A1G8UB24</accession>
<dbReference type="PANTHER" id="PTHR43182:SF1">
    <property type="entry name" value="COBALT-PRECORRIN-7 C(5)-METHYLTRANSFERASE"/>
    <property type="match status" value="1"/>
</dbReference>
<dbReference type="RefSeq" id="WP_092700315.1">
    <property type="nucleotide sequence ID" value="NZ_FNFC01000004.1"/>
</dbReference>
<keyword evidence="5" id="KW-0949">S-adenosyl-L-methionine</keyword>
<evidence type="ECO:0000256" key="3">
    <source>
        <dbReference type="ARBA" id="ARBA00022603"/>
    </source>
</evidence>
<dbReference type="CDD" id="cd11644">
    <property type="entry name" value="Precorrin-6Y-MT"/>
    <property type="match status" value="1"/>
</dbReference>
<evidence type="ECO:0000259" key="7">
    <source>
        <dbReference type="Pfam" id="PF00590"/>
    </source>
</evidence>
<proteinExistence type="predicted"/>
<feature type="region of interest" description="Disordered" evidence="6">
    <location>
        <begin position="1"/>
        <end position="21"/>
    </location>
</feature>
<evidence type="ECO:0000256" key="6">
    <source>
        <dbReference type="SAM" id="MobiDB-lite"/>
    </source>
</evidence>
<dbReference type="Gene3D" id="3.40.1010.10">
    <property type="entry name" value="Cobalt-precorrin-4 Transmethylase, Domain 1"/>
    <property type="match status" value="1"/>
</dbReference>
<dbReference type="OrthoDB" id="42238at2157"/>
<dbReference type="Gene3D" id="3.30.950.10">
    <property type="entry name" value="Methyltransferase, Cobalt-precorrin-4 Transmethylase, Domain 2"/>
    <property type="match status" value="1"/>
</dbReference>
<organism evidence="8 9">
    <name type="scientific">Halovenus aranensis</name>
    <dbReference type="NCBI Taxonomy" id="890420"/>
    <lineage>
        <taxon>Archaea</taxon>
        <taxon>Methanobacteriati</taxon>
        <taxon>Methanobacteriota</taxon>
        <taxon>Stenosarchaea group</taxon>
        <taxon>Halobacteria</taxon>
        <taxon>Halobacteriales</taxon>
        <taxon>Haloarculaceae</taxon>
        <taxon>Halovenus</taxon>
    </lineage>
</organism>